<evidence type="ECO:0000256" key="2">
    <source>
        <dbReference type="ARBA" id="ARBA00023125"/>
    </source>
</evidence>
<dbReference type="Proteomes" id="UP000594621">
    <property type="component" value="Chromosome"/>
</dbReference>
<evidence type="ECO:0000256" key="3">
    <source>
        <dbReference type="ARBA" id="ARBA00023163"/>
    </source>
</evidence>
<dbReference type="RefSeq" id="WP_195803080.1">
    <property type="nucleotide sequence ID" value="NZ_CP061379.1"/>
</dbReference>
<accession>A0A7S9H211</accession>
<evidence type="ECO:0000256" key="1">
    <source>
        <dbReference type="ARBA" id="ARBA00023015"/>
    </source>
</evidence>
<dbReference type="Pfam" id="PF12833">
    <property type="entry name" value="HTH_18"/>
    <property type="match status" value="1"/>
</dbReference>
<dbReference type="PROSITE" id="PS01124">
    <property type="entry name" value="HTH_ARAC_FAMILY_2"/>
    <property type="match status" value="1"/>
</dbReference>
<evidence type="ECO:0000259" key="5">
    <source>
        <dbReference type="PROSITE" id="PS01124"/>
    </source>
</evidence>
<evidence type="ECO:0000313" key="7">
    <source>
        <dbReference type="Proteomes" id="UP000594621"/>
    </source>
</evidence>
<gene>
    <name evidence="6" type="ORF">IC761_10000</name>
</gene>
<feature type="region of interest" description="Disordered" evidence="4">
    <location>
        <begin position="1"/>
        <end position="21"/>
    </location>
</feature>
<dbReference type="InterPro" id="IPR032687">
    <property type="entry name" value="AraC-type_N"/>
</dbReference>
<evidence type="ECO:0000313" key="6">
    <source>
        <dbReference type="EMBL" id="QPF93571.1"/>
    </source>
</evidence>
<dbReference type="SUPFAM" id="SSF46689">
    <property type="entry name" value="Homeodomain-like"/>
    <property type="match status" value="1"/>
</dbReference>
<keyword evidence="1" id="KW-0805">Transcription regulation</keyword>
<dbReference type="PANTHER" id="PTHR47894:SF1">
    <property type="entry name" value="HTH-TYPE TRANSCRIPTIONAL REGULATOR VQSM"/>
    <property type="match status" value="1"/>
</dbReference>
<proteinExistence type="predicted"/>
<dbReference type="Gene3D" id="1.10.10.60">
    <property type="entry name" value="Homeodomain-like"/>
    <property type="match status" value="1"/>
</dbReference>
<dbReference type="GO" id="GO:0000976">
    <property type="term" value="F:transcription cis-regulatory region binding"/>
    <property type="evidence" value="ECO:0007669"/>
    <property type="project" value="TreeGrafter"/>
</dbReference>
<dbReference type="SMART" id="SM00342">
    <property type="entry name" value="HTH_ARAC"/>
    <property type="match status" value="1"/>
</dbReference>
<keyword evidence="3" id="KW-0804">Transcription</keyword>
<dbReference type="GO" id="GO:0005829">
    <property type="term" value="C:cytosol"/>
    <property type="evidence" value="ECO:0007669"/>
    <property type="project" value="TreeGrafter"/>
</dbReference>
<dbReference type="KEGG" id="bcou:IC761_10000"/>
<dbReference type="AlphaFoldDB" id="A0A7S9H211"/>
<evidence type="ECO:0000256" key="4">
    <source>
        <dbReference type="SAM" id="MobiDB-lite"/>
    </source>
</evidence>
<reference evidence="6 7" key="1">
    <citation type="submission" date="2020-09" db="EMBL/GenBank/DDBJ databases">
        <title>Complete genomes of bradyrhizobia occurring on native shrubby legumes in Australia.</title>
        <authorList>
            <person name="Lafay B."/>
        </authorList>
    </citation>
    <scope>NUCLEOTIDE SEQUENCE [LARGE SCALE GENOMIC DNA]</scope>
    <source>
        <strain evidence="6 7">BDV5040</strain>
    </source>
</reference>
<dbReference type="InterPro" id="IPR009057">
    <property type="entry name" value="Homeodomain-like_sf"/>
</dbReference>
<feature type="domain" description="HTH araC/xylS-type" evidence="5">
    <location>
        <begin position="265"/>
        <end position="362"/>
    </location>
</feature>
<organism evidence="6 7">
    <name type="scientific">Bradyrhizobium commune</name>
    <dbReference type="NCBI Taxonomy" id="83627"/>
    <lineage>
        <taxon>Bacteria</taxon>
        <taxon>Pseudomonadati</taxon>
        <taxon>Pseudomonadota</taxon>
        <taxon>Alphaproteobacteria</taxon>
        <taxon>Hyphomicrobiales</taxon>
        <taxon>Nitrobacteraceae</taxon>
        <taxon>Bradyrhizobium</taxon>
    </lineage>
</organism>
<dbReference type="EMBL" id="CP061379">
    <property type="protein sequence ID" value="QPF93571.1"/>
    <property type="molecule type" value="Genomic_DNA"/>
</dbReference>
<dbReference type="InterPro" id="IPR018060">
    <property type="entry name" value="HTH_AraC"/>
</dbReference>
<keyword evidence="7" id="KW-1185">Reference proteome</keyword>
<keyword evidence="2" id="KW-0238">DNA-binding</keyword>
<name>A0A7S9H211_9BRAD</name>
<dbReference type="PANTHER" id="PTHR47894">
    <property type="entry name" value="HTH-TYPE TRANSCRIPTIONAL REGULATOR GADX"/>
    <property type="match status" value="1"/>
</dbReference>
<dbReference type="GO" id="GO:0003700">
    <property type="term" value="F:DNA-binding transcription factor activity"/>
    <property type="evidence" value="ECO:0007669"/>
    <property type="project" value="InterPro"/>
</dbReference>
<dbReference type="Pfam" id="PF12625">
    <property type="entry name" value="Arabinose_bd"/>
    <property type="match status" value="1"/>
</dbReference>
<sequence length="362" mass="40031">MQKARQHHPFPSSPPHPEGAKESAIVGLSERIYETTKLAALFDMLLSQGHPASEILKNVNLPAKEVYSSKARISLKQLLTACKNAVRLSRDPYLAYRIGASIHISTYGMYGFAILCCPDFRRTMQFATRYHMLAAPLAAISFSEENGSAVWSIEPNLHAATDPALYRFVTEMQIGIHISLMRDVMGPAFAPDEVCLAYPGAGDGGFPNDELRCSVSFAKTANKIVFRSTWLEQEASLGNRTTYPSIVALCDDLLDDLTLRIGIAGKVRDLLLADIATPPTSSAAARLLGMDDRSLRRKLRQQGLSYRGLLDELRAQIALKYLRTTRLSNDDIALALGFSDAANFRRAFHRWTNKAPSDIRAE</sequence>
<protein>
    <submittedName>
        <fullName evidence="6">AraC family transcriptional regulator</fullName>
    </submittedName>
</protein>